<reference evidence="2 3" key="1">
    <citation type="submission" date="2024-05" db="EMBL/GenBank/DDBJ databases">
        <title>A draft genome resource for the thread blight pathogen Marasmius tenuissimus strain MS-2.</title>
        <authorList>
            <person name="Yulfo-Soto G.E."/>
            <person name="Baruah I.K."/>
            <person name="Amoako-Attah I."/>
            <person name="Bukari Y."/>
            <person name="Meinhardt L.W."/>
            <person name="Bailey B.A."/>
            <person name="Cohen S.P."/>
        </authorList>
    </citation>
    <scope>NUCLEOTIDE SEQUENCE [LARGE SCALE GENOMIC DNA]</scope>
    <source>
        <strain evidence="2 3">MS-2</strain>
    </source>
</reference>
<keyword evidence="3" id="KW-1185">Reference proteome</keyword>
<evidence type="ECO:0008006" key="4">
    <source>
        <dbReference type="Google" id="ProtNLM"/>
    </source>
</evidence>
<evidence type="ECO:0000313" key="3">
    <source>
        <dbReference type="Proteomes" id="UP001437256"/>
    </source>
</evidence>
<name>A0ABR2ZMM1_9AGAR</name>
<feature type="region of interest" description="Disordered" evidence="1">
    <location>
        <begin position="1"/>
        <end position="41"/>
    </location>
</feature>
<evidence type="ECO:0000313" key="2">
    <source>
        <dbReference type="EMBL" id="KAL0062281.1"/>
    </source>
</evidence>
<feature type="compositionally biased region" description="Polar residues" evidence="1">
    <location>
        <begin position="1"/>
        <end position="12"/>
    </location>
</feature>
<proteinExistence type="predicted"/>
<sequence>MFQVASHPTSFPSHGYRDTGRRGSSHSVPTSNPAVQLPRKLSRPAYEKVSMQAIFAVSPEMAAAGNITPEYIQQGLVMQASQMFAGLSSLAPSHLPSSLPRSHLPSFLSIPVRPPTSSAGVEYPTHALAVSSSKNPEAQALIIPVHALVLASHCARFPEIRTPSSRLQGGHTLQLPVIPFSLPSPGAFTVLTNFMYQHRLDKVLKALFPMRPGFLSNLRHRDVQDILQSLATIHELSSYLCEHDQYNLQRLTAHAMHVRDVWQDMVALGIHDPALWDTIDLAWEVVLGALNLAAAKRG</sequence>
<dbReference type="Proteomes" id="UP001437256">
    <property type="component" value="Unassembled WGS sequence"/>
</dbReference>
<accession>A0ABR2ZMM1</accession>
<comment type="caution">
    <text evidence="2">The sequence shown here is derived from an EMBL/GenBank/DDBJ whole genome shotgun (WGS) entry which is preliminary data.</text>
</comment>
<gene>
    <name evidence="2" type="ORF">AAF712_010850</name>
</gene>
<organism evidence="2 3">
    <name type="scientific">Marasmius tenuissimus</name>
    <dbReference type="NCBI Taxonomy" id="585030"/>
    <lineage>
        <taxon>Eukaryota</taxon>
        <taxon>Fungi</taxon>
        <taxon>Dikarya</taxon>
        <taxon>Basidiomycota</taxon>
        <taxon>Agaricomycotina</taxon>
        <taxon>Agaricomycetes</taxon>
        <taxon>Agaricomycetidae</taxon>
        <taxon>Agaricales</taxon>
        <taxon>Marasmiineae</taxon>
        <taxon>Marasmiaceae</taxon>
        <taxon>Marasmius</taxon>
    </lineage>
</organism>
<feature type="compositionally biased region" description="Polar residues" evidence="1">
    <location>
        <begin position="25"/>
        <end position="34"/>
    </location>
</feature>
<evidence type="ECO:0000256" key="1">
    <source>
        <dbReference type="SAM" id="MobiDB-lite"/>
    </source>
</evidence>
<protein>
    <recommendedName>
        <fullName evidence="4">Clp1-like protein</fullName>
    </recommendedName>
</protein>
<dbReference type="EMBL" id="JBBXMP010000109">
    <property type="protein sequence ID" value="KAL0062281.1"/>
    <property type="molecule type" value="Genomic_DNA"/>
</dbReference>